<reference evidence="2" key="1">
    <citation type="submission" date="2016-04" db="EMBL/GenBank/DDBJ databases">
        <authorList>
            <person name="Gasior T."/>
        </authorList>
    </citation>
    <scope>NUCLEOTIDE SEQUENCE [LARGE SCALE GENOMIC DNA]</scope>
</reference>
<gene>
    <name evidence="1" type="ORF">vB_SscM-1_164</name>
</gene>
<proteinExistence type="predicted"/>
<sequence length="242" mass="28223">MARKKNLKNKNKGNLSVVPTKETKLQQLYNNKLLRSKVDNALDEDIKYDDILELCKEYDLELSHSALTRYKQKRKEAIENGWDLGEYLDNRKKSNVDSIKNKEVDILDSEELTPFQESVKHTQTIYDDIQVLESIIQKGMAGLNYVETLDPALMLRAIETKSKITDNQLKGMSLIGIRELQLKQTAKETAMSEVLLEFVPENKHEEVLQRMEDLEKEFYKNLDLDEEDKKFKEALDRVGYTF</sequence>
<keyword evidence="2" id="KW-1185">Reference proteome</keyword>
<evidence type="ECO:0000313" key="2">
    <source>
        <dbReference type="Proteomes" id="UP000224459"/>
    </source>
</evidence>
<organism evidence="1 2">
    <name type="scientific">Staphylococcus phage vB_SscM-1</name>
    <dbReference type="NCBI Taxonomy" id="1868844"/>
    <lineage>
        <taxon>Viruses</taxon>
        <taxon>Duplodnaviria</taxon>
        <taxon>Heunggongvirae</taxon>
        <taxon>Uroviricota</taxon>
        <taxon>Caudoviricetes</taxon>
        <taxon>Herelleviridae</taxon>
        <taxon>Twortvirinae</taxon>
        <taxon>Sciuriunavirus</taxon>
        <taxon>Sciuriunavirus SscM1</taxon>
    </lineage>
</organism>
<dbReference type="Proteomes" id="UP000224459">
    <property type="component" value="Segment"/>
</dbReference>
<dbReference type="EMBL" id="KX171212">
    <property type="protein sequence ID" value="ANT44828.1"/>
    <property type="molecule type" value="Genomic_DNA"/>
</dbReference>
<evidence type="ECO:0000313" key="1">
    <source>
        <dbReference type="EMBL" id="ANT44828.1"/>
    </source>
</evidence>
<name>A0A1X9I9X9_9CAUD</name>
<protein>
    <submittedName>
        <fullName evidence="1">Uncharacterized protein</fullName>
    </submittedName>
</protein>
<accession>A0A1X9I9X9</accession>